<dbReference type="Pfam" id="PF14183">
    <property type="entry name" value="YwpF"/>
    <property type="match status" value="1"/>
</dbReference>
<organism evidence="1 2">
    <name type="scientific">Domibacillus aminovorans</name>
    <dbReference type="NCBI Taxonomy" id="29332"/>
    <lineage>
        <taxon>Bacteria</taxon>
        <taxon>Bacillati</taxon>
        <taxon>Bacillota</taxon>
        <taxon>Bacilli</taxon>
        <taxon>Bacillales</taxon>
        <taxon>Bacillaceae</taxon>
        <taxon>Domibacillus</taxon>
    </lineage>
</organism>
<dbReference type="OrthoDB" id="2427395at2"/>
<proteinExistence type="predicted"/>
<dbReference type="AlphaFoldDB" id="A0A177KM54"/>
<dbReference type="Proteomes" id="UP000077271">
    <property type="component" value="Unassembled WGS sequence"/>
</dbReference>
<evidence type="ECO:0008006" key="3">
    <source>
        <dbReference type="Google" id="ProtNLM"/>
    </source>
</evidence>
<accession>A0A177KM54</accession>
<comment type="caution">
    <text evidence="1">The sequence shown here is derived from an EMBL/GenBank/DDBJ whole genome shotgun (WGS) entry which is preliminary data.</text>
</comment>
<dbReference type="RefSeq" id="WP_018394834.1">
    <property type="nucleotide sequence ID" value="NZ_LQWZ01000033.1"/>
</dbReference>
<gene>
    <name evidence="1" type="ORF">AWH48_07585</name>
</gene>
<protein>
    <recommendedName>
        <fullName evidence="3">YwpF-like protein</fullName>
    </recommendedName>
</protein>
<dbReference type="InterPro" id="IPR025573">
    <property type="entry name" value="YwpF"/>
</dbReference>
<name>A0A177KM54_9BACI</name>
<evidence type="ECO:0000313" key="1">
    <source>
        <dbReference type="EMBL" id="OAH54452.1"/>
    </source>
</evidence>
<reference evidence="1 2" key="1">
    <citation type="submission" date="2016-01" db="EMBL/GenBank/DDBJ databases">
        <title>Investigation of taxonomic status of Bacillus aminovorans.</title>
        <authorList>
            <person name="Verma A."/>
            <person name="Pal Y."/>
            <person name="Krishnamurthi S."/>
        </authorList>
    </citation>
    <scope>NUCLEOTIDE SEQUENCE [LARGE SCALE GENOMIC DNA]</scope>
    <source>
        <strain evidence="1 2">DSM 4337</strain>
    </source>
</reference>
<sequence>MKTFKVAEFFLEKEEISHKIPLKDGLIINREDEKQSWLIELFLDESEELSIRRFHHISSLTARITITHTGNDPAIFSVSMRGIQKLDHGISVLFDAQLRQRRNHYTKQVLDSLLKQGLEGEELLNTFTDTIRKRPEIPEK</sequence>
<dbReference type="EMBL" id="LQWZ01000033">
    <property type="protein sequence ID" value="OAH54452.1"/>
    <property type="molecule type" value="Genomic_DNA"/>
</dbReference>
<evidence type="ECO:0000313" key="2">
    <source>
        <dbReference type="Proteomes" id="UP000077271"/>
    </source>
</evidence>